<proteinExistence type="predicted"/>
<evidence type="ECO:0000313" key="2">
    <source>
        <dbReference type="EMBL" id="KAH0558233.1"/>
    </source>
</evidence>
<dbReference type="InterPro" id="IPR000566">
    <property type="entry name" value="Lipocln_cytosolic_FA-bd_dom"/>
</dbReference>
<protein>
    <recommendedName>
        <fullName evidence="1">Lipocalin/cytosolic fatty-acid binding domain-containing protein</fullName>
    </recommendedName>
</protein>
<name>A0AAV7IV63_COTGL</name>
<feature type="domain" description="Lipocalin/cytosolic fatty-acid binding" evidence="1">
    <location>
        <begin position="39"/>
        <end position="147"/>
    </location>
</feature>
<dbReference type="Gene3D" id="2.40.128.20">
    <property type="match status" value="1"/>
</dbReference>
<accession>A0AAV7IV63</accession>
<dbReference type="EMBL" id="JAHXZJ010000747">
    <property type="protein sequence ID" value="KAH0558233.1"/>
    <property type="molecule type" value="Genomic_DNA"/>
</dbReference>
<organism evidence="2 3">
    <name type="scientific">Cotesia glomerata</name>
    <name type="common">Lepidopteran parasitic wasp</name>
    <name type="synonym">Apanteles glomeratus</name>
    <dbReference type="NCBI Taxonomy" id="32391"/>
    <lineage>
        <taxon>Eukaryota</taxon>
        <taxon>Metazoa</taxon>
        <taxon>Ecdysozoa</taxon>
        <taxon>Arthropoda</taxon>
        <taxon>Hexapoda</taxon>
        <taxon>Insecta</taxon>
        <taxon>Pterygota</taxon>
        <taxon>Neoptera</taxon>
        <taxon>Endopterygota</taxon>
        <taxon>Hymenoptera</taxon>
        <taxon>Apocrita</taxon>
        <taxon>Ichneumonoidea</taxon>
        <taxon>Braconidae</taxon>
        <taxon>Microgastrinae</taxon>
        <taxon>Cotesia</taxon>
    </lineage>
</organism>
<reference evidence="2 3" key="1">
    <citation type="journal article" date="2021" name="J. Hered.">
        <title>A chromosome-level genome assembly of the parasitoid wasp, Cotesia glomerata (Hymenoptera: Braconidae).</title>
        <authorList>
            <person name="Pinto B.J."/>
            <person name="Weis J.J."/>
            <person name="Gamble T."/>
            <person name="Ode P.J."/>
            <person name="Paul R."/>
            <person name="Zaspel J.M."/>
        </authorList>
    </citation>
    <scope>NUCLEOTIDE SEQUENCE [LARGE SCALE GENOMIC DNA]</scope>
    <source>
        <strain evidence="2">CgM1</strain>
    </source>
</reference>
<keyword evidence="3" id="KW-1185">Reference proteome</keyword>
<gene>
    <name evidence="2" type="ORF">KQX54_015041</name>
</gene>
<dbReference type="AlphaFoldDB" id="A0AAV7IV63"/>
<dbReference type="InterPro" id="IPR012674">
    <property type="entry name" value="Calycin"/>
</dbReference>
<evidence type="ECO:0000259" key="1">
    <source>
        <dbReference type="Pfam" id="PF00061"/>
    </source>
</evidence>
<dbReference type="Proteomes" id="UP000826195">
    <property type="component" value="Unassembled WGS sequence"/>
</dbReference>
<sequence length="149" mass="17378">MHKLHGVMYAYASTENGYDPYQKCEEHHTFLPVDGVAEMLSLRISKKTGNHLKILSEIFENHENSAIYVSSHIPLIGEKNSRYWDVERTPDYGVTWSCENQGNNHAKTVNIYTRKRNPSIDLMNKVQDVYTRIGIQNCYFKRIDQTNCY</sequence>
<dbReference type="Pfam" id="PF00061">
    <property type="entry name" value="Lipocalin"/>
    <property type="match status" value="1"/>
</dbReference>
<comment type="caution">
    <text evidence="2">The sequence shown here is derived from an EMBL/GenBank/DDBJ whole genome shotgun (WGS) entry which is preliminary data.</text>
</comment>
<evidence type="ECO:0000313" key="3">
    <source>
        <dbReference type="Proteomes" id="UP000826195"/>
    </source>
</evidence>
<dbReference type="SUPFAM" id="SSF50814">
    <property type="entry name" value="Lipocalins"/>
    <property type="match status" value="1"/>
</dbReference>